<dbReference type="UniPathway" id="UPA00124"/>
<dbReference type="NCBIfam" id="TIGR01214">
    <property type="entry name" value="rmlD"/>
    <property type="match status" value="1"/>
</dbReference>
<keyword evidence="2 5" id="KW-0560">Oxidoreductase</keyword>
<feature type="region of interest" description="Disordered" evidence="3">
    <location>
        <begin position="286"/>
        <end position="322"/>
    </location>
</feature>
<dbReference type="PANTHER" id="PTHR10491:SF4">
    <property type="entry name" value="METHIONINE ADENOSYLTRANSFERASE 2 SUBUNIT BETA"/>
    <property type="match status" value="1"/>
</dbReference>
<feature type="compositionally biased region" description="Low complexity" evidence="3">
    <location>
        <begin position="300"/>
        <end position="322"/>
    </location>
</feature>
<dbReference type="PANTHER" id="PTHR10491">
    <property type="entry name" value="DTDP-4-DEHYDRORHAMNOSE REDUCTASE"/>
    <property type="match status" value="1"/>
</dbReference>
<evidence type="ECO:0000313" key="5">
    <source>
        <dbReference type="EMBL" id="QKW48932.1"/>
    </source>
</evidence>
<dbReference type="GO" id="GO:0019305">
    <property type="term" value="P:dTDP-rhamnose biosynthetic process"/>
    <property type="evidence" value="ECO:0007669"/>
    <property type="project" value="UniProtKB-UniPathway"/>
</dbReference>
<comment type="pathway">
    <text evidence="2">Carbohydrate biosynthesis; dTDP-L-rhamnose biosynthesis.</text>
</comment>
<keyword evidence="6" id="KW-1185">Reference proteome</keyword>
<dbReference type="Gene3D" id="3.90.25.10">
    <property type="entry name" value="UDP-galactose 4-epimerase, domain 1"/>
    <property type="match status" value="1"/>
</dbReference>
<evidence type="ECO:0000259" key="4">
    <source>
        <dbReference type="Pfam" id="PF04321"/>
    </source>
</evidence>
<proteinExistence type="inferred from homology"/>
<comment type="similarity">
    <text evidence="1 2">Belongs to the dTDP-4-dehydrorhamnose reductase family.</text>
</comment>
<feature type="domain" description="RmlD-like substrate binding" evidence="4">
    <location>
        <begin position="5"/>
        <end position="284"/>
    </location>
</feature>
<accession>A0A7H8N3B9</accession>
<reference evidence="5 6" key="1">
    <citation type="submission" date="2020-06" db="EMBL/GenBank/DDBJ databases">
        <title>Genome mining for natural products.</title>
        <authorList>
            <person name="Zhang B."/>
            <person name="Shi J."/>
            <person name="Ge H."/>
        </authorList>
    </citation>
    <scope>NUCLEOTIDE SEQUENCE [LARGE SCALE GENOMIC DNA]</scope>
    <source>
        <strain evidence="5 6">NA00687</strain>
    </source>
</reference>
<protein>
    <recommendedName>
        <fullName evidence="2">dTDP-4-dehydrorhamnose reductase</fullName>
        <ecNumber evidence="2">1.1.1.133</ecNumber>
    </recommendedName>
</protein>
<dbReference type="EC" id="1.1.1.133" evidence="2"/>
<dbReference type="GO" id="GO:0008831">
    <property type="term" value="F:dTDP-4-dehydrorhamnose reductase activity"/>
    <property type="evidence" value="ECO:0007669"/>
    <property type="project" value="UniProtKB-EC"/>
</dbReference>
<dbReference type="InterPro" id="IPR005913">
    <property type="entry name" value="dTDP_dehydrorham_reduct"/>
</dbReference>
<evidence type="ECO:0000313" key="6">
    <source>
        <dbReference type="Proteomes" id="UP000509303"/>
    </source>
</evidence>
<organism evidence="5 6">
    <name type="scientific">Streptomyces buecherae</name>
    <dbReference type="NCBI Taxonomy" id="2763006"/>
    <lineage>
        <taxon>Bacteria</taxon>
        <taxon>Bacillati</taxon>
        <taxon>Actinomycetota</taxon>
        <taxon>Actinomycetes</taxon>
        <taxon>Kitasatosporales</taxon>
        <taxon>Streptomycetaceae</taxon>
        <taxon>Streptomyces</taxon>
    </lineage>
</organism>
<dbReference type="GO" id="GO:0005829">
    <property type="term" value="C:cytosol"/>
    <property type="evidence" value="ECO:0007669"/>
    <property type="project" value="TreeGrafter"/>
</dbReference>
<dbReference type="InterPro" id="IPR029903">
    <property type="entry name" value="RmlD-like-bd"/>
</dbReference>
<evidence type="ECO:0000256" key="3">
    <source>
        <dbReference type="SAM" id="MobiDB-lite"/>
    </source>
</evidence>
<keyword evidence="2" id="KW-0521">NADP</keyword>
<evidence type="ECO:0000256" key="2">
    <source>
        <dbReference type="RuleBase" id="RU364082"/>
    </source>
</evidence>
<dbReference type="Gene3D" id="3.40.50.720">
    <property type="entry name" value="NAD(P)-binding Rossmann-like Domain"/>
    <property type="match status" value="1"/>
</dbReference>
<sequence length="322" mass="34047">MNGWLITGAGGMLGRELRARLAAASVPALPLTHADLDLTDTDAVARAVRRTRPAIVVNCAAWTDADAAETREAEALRVNGDAVRGLARACAASGARLLHVSSDAVFPGRATNPYDETARPAPRTAYGRTRLAGERAVLEELPRTGTVVRTAWLYGAYGPNFIRSMAARAAAGDATLAVAHDQHGQPTWTRDVAGRLLALGRLPASQAAGIFHATCGGRTTWYDLAREVFRLCGADPDRVLPVDGASLGTVAPRPAWSVLGHDRWEEAGLTPPRHWREALAVAFRSVTSDGPPARRRTASRRPLPSAARAAAASRGPVRALSG</sequence>
<dbReference type="AlphaFoldDB" id="A0A7H8N3B9"/>
<dbReference type="RefSeq" id="WP_176160664.1">
    <property type="nucleotide sequence ID" value="NZ_CP054929.1"/>
</dbReference>
<dbReference type="SUPFAM" id="SSF51735">
    <property type="entry name" value="NAD(P)-binding Rossmann-fold domains"/>
    <property type="match status" value="1"/>
</dbReference>
<gene>
    <name evidence="5" type="primary">rfbD</name>
    <name evidence="5" type="ORF">HUT08_04555</name>
</gene>
<dbReference type="CDD" id="cd05254">
    <property type="entry name" value="dTDP_HR_like_SDR_e"/>
    <property type="match status" value="1"/>
</dbReference>
<dbReference type="Pfam" id="PF04321">
    <property type="entry name" value="RmlD_sub_bind"/>
    <property type="match status" value="1"/>
</dbReference>
<dbReference type="InterPro" id="IPR036291">
    <property type="entry name" value="NAD(P)-bd_dom_sf"/>
</dbReference>
<dbReference type="EMBL" id="CP054929">
    <property type="protein sequence ID" value="QKW48932.1"/>
    <property type="molecule type" value="Genomic_DNA"/>
</dbReference>
<comment type="function">
    <text evidence="2">Catalyzes the reduction of dTDP-6-deoxy-L-lyxo-4-hexulose to yield dTDP-L-rhamnose.</text>
</comment>
<evidence type="ECO:0000256" key="1">
    <source>
        <dbReference type="ARBA" id="ARBA00010944"/>
    </source>
</evidence>
<dbReference type="Proteomes" id="UP000509303">
    <property type="component" value="Chromosome"/>
</dbReference>
<name>A0A7H8N3B9_9ACTN</name>